<comment type="catalytic activity">
    <reaction evidence="1">
        <text>3-methyl-2-oxobutanoate + acetyl-CoA + H2O = (2S)-2-isopropylmalate + CoA + H(+)</text>
        <dbReference type="Rhea" id="RHEA:21524"/>
        <dbReference type="ChEBI" id="CHEBI:1178"/>
        <dbReference type="ChEBI" id="CHEBI:11851"/>
        <dbReference type="ChEBI" id="CHEBI:15377"/>
        <dbReference type="ChEBI" id="CHEBI:15378"/>
        <dbReference type="ChEBI" id="CHEBI:57287"/>
        <dbReference type="ChEBI" id="CHEBI:57288"/>
        <dbReference type="EC" id="2.3.3.13"/>
    </reaction>
</comment>
<feature type="domain" description="Pyruvate carboxyltransferase" evidence="8">
    <location>
        <begin position="316"/>
        <end position="360"/>
    </location>
</feature>
<evidence type="ECO:0000256" key="2">
    <source>
        <dbReference type="ARBA" id="ARBA00009767"/>
    </source>
</evidence>
<feature type="compositionally biased region" description="Basic and acidic residues" evidence="5">
    <location>
        <begin position="472"/>
        <end position="482"/>
    </location>
</feature>
<feature type="region of interest" description="Disordered" evidence="5">
    <location>
        <begin position="454"/>
        <end position="482"/>
    </location>
</feature>
<dbReference type="GO" id="GO:0003852">
    <property type="term" value="F:2-isopropylmalate synthase activity"/>
    <property type="evidence" value="ECO:0007669"/>
    <property type="project" value="UniProtKB-EC"/>
</dbReference>
<dbReference type="PROSITE" id="PS00815">
    <property type="entry name" value="AIPM_HOMOCIT_SYNTH_1"/>
    <property type="match status" value="1"/>
</dbReference>
<organism evidence="10 11">
    <name type="scientific">Ditylenchus destructor</name>
    <dbReference type="NCBI Taxonomy" id="166010"/>
    <lineage>
        <taxon>Eukaryota</taxon>
        <taxon>Metazoa</taxon>
        <taxon>Ecdysozoa</taxon>
        <taxon>Nematoda</taxon>
        <taxon>Chromadorea</taxon>
        <taxon>Rhabditida</taxon>
        <taxon>Tylenchina</taxon>
        <taxon>Tylenchomorpha</taxon>
        <taxon>Sphaerularioidea</taxon>
        <taxon>Anguinidae</taxon>
        <taxon>Anguininae</taxon>
        <taxon>Ditylenchus</taxon>
    </lineage>
</organism>
<keyword evidence="6" id="KW-0472">Membrane</keyword>
<dbReference type="Proteomes" id="UP001201812">
    <property type="component" value="Unassembled WGS sequence"/>
</dbReference>
<comment type="caution">
    <text evidence="10">The sequence shown here is derived from an EMBL/GenBank/DDBJ whole genome shotgun (WGS) entry which is preliminary data.</text>
</comment>
<dbReference type="GO" id="GO:0019752">
    <property type="term" value="P:carboxylic acid metabolic process"/>
    <property type="evidence" value="ECO:0007669"/>
    <property type="project" value="InterPro"/>
</dbReference>
<sequence length="750" mass="83318">MAMNARFDLAALGVFAAMILDSLDGRVARDDQYAERVRRADGFAVRHGVPSAQRRRSSLRVVAQGVGPLGLDRCLRLLRMRGLRLARFNVNTGVVDKRWFQGLPSPAAAALVAGFIWLVNEWGKRGGEVLYLSWTQITWVTFAFTLYAGLTMVTNAPFYSFKDIQMKKSVPFAVIVLIALGIAVINIHPPTVLFGLFVVLRPERLRGLCLAQGQGPAGQRDQHLDGGARRNGACITERGLCYIRHPHEQDFASGPTSPPSRRETVAHAQIPHHGPVRTSNGPEIDMLKQPQSKYRAFAPIGLKDRTWPDAVLTKAPIWLSTDLRDGNQALVEPMDIARKMRMFETLVAIGFKEIEVGFPLGLADRLRLRAQAHRGRPHSRRRRPARDRASLQRGCARHAPRGARQDEDQIVELASSHARMFNEFAAKQPEHEVDLPILARDVLGHRRPLLQARGRRGDRSLGAHARAQVHHQPPDHGRDRHAEHLCRPDRVDAPQPRPPRSIVLCVHPHNDRGTGTAAGELALMAGAERIEGCLFGNGERTGNLDLVNVALNLYTQGVSPELDFSNIDEIRATVEHCNQIPVHPRHPYVGDLVYTSFSGSHQDAIKKAFAARKDGDRLGDSYLPIDPKGRRPQLRGGDPREQPVGQGWHGLLLESEYGIEMPRRLQMEFMQSVQRVMDVAGKELTAADLWQLFVRGIRHRDRAVAAASPDRGEGRGAETAVAIQADVQWDGEVRAIEGRGNGPSTPSRRR</sequence>
<feature type="transmembrane region" description="Helical" evidence="6">
    <location>
        <begin position="170"/>
        <end position="200"/>
    </location>
</feature>
<dbReference type="InterPro" id="IPR054692">
    <property type="entry name" value="LeuA-like_post-cat"/>
</dbReference>
<dbReference type="PROSITE" id="PS00816">
    <property type="entry name" value="AIPM_HOMOCIT_SYNTH_2"/>
    <property type="match status" value="1"/>
</dbReference>
<evidence type="ECO:0000313" key="10">
    <source>
        <dbReference type="EMBL" id="KAI1691117.1"/>
    </source>
</evidence>
<evidence type="ECO:0000313" key="11">
    <source>
        <dbReference type="Proteomes" id="UP001201812"/>
    </source>
</evidence>
<dbReference type="Gene3D" id="3.30.160.270">
    <property type="match status" value="1"/>
</dbReference>
<dbReference type="SUPFAM" id="SSF51569">
    <property type="entry name" value="Aldolase"/>
    <property type="match status" value="1"/>
</dbReference>
<evidence type="ECO:0000256" key="1">
    <source>
        <dbReference type="ARBA" id="ARBA00000064"/>
    </source>
</evidence>
<dbReference type="Pfam" id="PF22615">
    <property type="entry name" value="IPMS_D2"/>
    <property type="match status" value="1"/>
</dbReference>
<feature type="domain" description="2-isopropylmalate synthase-like post-catalytic" evidence="9">
    <location>
        <begin position="591"/>
        <end position="628"/>
    </location>
</feature>
<dbReference type="InterPro" id="IPR000891">
    <property type="entry name" value="PYR_CT"/>
</dbReference>
<reference evidence="10" key="1">
    <citation type="submission" date="2022-01" db="EMBL/GenBank/DDBJ databases">
        <title>Genome Sequence Resource for Two Populations of Ditylenchus destructor, the Migratory Endoparasitic Phytonematode.</title>
        <authorList>
            <person name="Zhang H."/>
            <person name="Lin R."/>
            <person name="Xie B."/>
        </authorList>
    </citation>
    <scope>NUCLEOTIDE SEQUENCE</scope>
    <source>
        <strain evidence="10">BazhouSP</strain>
    </source>
</reference>
<keyword evidence="4" id="KW-0808">Transferase</keyword>
<keyword evidence="6" id="KW-1133">Transmembrane helix</keyword>
<dbReference type="Pfam" id="PF00682">
    <property type="entry name" value="HMGL-like"/>
    <property type="match status" value="2"/>
</dbReference>
<dbReference type="SUPFAM" id="SSF89000">
    <property type="entry name" value="post-HMGL domain-like"/>
    <property type="match status" value="1"/>
</dbReference>
<comment type="similarity">
    <text evidence="2">Belongs to the alpha-IPM synthase/homocitrate synthase family. LeuA type 2 subfamily.</text>
</comment>
<keyword evidence="6" id="KW-0812">Transmembrane</keyword>
<feature type="signal peptide" evidence="7">
    <location>
        <begin position="1"/>
        <end position="25"/>
    </location>
</feature>
<evidence type="ECO:0000256" key="4">
    <source>
        <dbReference type="ARBA" id="ARBA00022679"/>
    </source>
</evidence>
<feature type="domain" description="Pyruvate carboxyltransferase" evidence="8">
    <location>
        <begin position="500"/>
        <end position="574"/>
    </location>
</feature>
<feature type="region of interest" description="Disordered" evidence="5">
    <location>
        <begin position="619"/>
        <end position="646"/>
    </location>
</feature>
<keyword evidence="11" id="KW-1185">Reference proteome</keyword>
<dbReference type="EMBL" id="JAKKPZ010000995">
    <property type="protein sequence ID" value="KAI1691117.1"/>
    <property type="molecule type" value="Genomic_DNA"/>
</dbReference>
<dbReference type="PANTHER" id="PTHR46911:SF1">
    <property type="entry name" value="2-ISOPROPYLMALATE SYNTHASE"/>
    <property type="match status" value="1"/>
</dbReference>
<accession>A0AAD4QUZ4</accession>
<feature type="region of interest" description="Disordered" evidence="5">
    <location>
        <begin position="371"/>
        <end position="407"/>
    </location>
</feature>
<feature type="transmembrane region" description="Helical" evidence="6">
    <location>
        <begin position="99"/>
        <end position="119"/>
    </location>
</feature>
<protein>
    <recommendedName>
        <fullName evidence="3">2-isopropylmalate synthase</fullName>
        <ecNumber evidence="3">2.3.3.13</ecNumber>
    </recommendedName>
</protein>
<dbReference type="InterPro" id="IPR013785">
    <property type="entry name" value="Aldolase_TIM"/>
</dbReference>
<dbReference type="InterPro" id="IPR036230">
    <property type="entry name" value="LeuA_allosteric_dom_sf"/>
</dbReference>
<name>A0AAD4QUZ4_9BILA</name>
<evidence type="ECO:0000256" key="6">
    <source>
        <dbReference type="SAM" id="Phobius"/>
    </source>
</evidence>
<evidence type="ECO:0000256" key="3">
    <source>
        <dbReference type="ARBA" id="ARBA00012973"/>
    </source>
</evidence>
<evidence type="ECO:0000259" key="8">
    <source>
        <dbReference type="Pfam" id="PF00682"/>
    </source>
</evidence>
<gene>
    <name evidence="10" type="ORF">DdX_22088</name>
</gene>
<feature type="compositionally biased region" description="Basic residues" evidence="5">
    <location>
        <begin position="371"/>
        <end position="385"/>
    </location>
</feature>
<feature type="chain" id="PRO_5042034470" description="2-isopropylmalate synthase" evidence="7">
    <location>
        <begin position="26"/>
        <end position="750"/>
    </location>
</feature>
<evidence type="ECO:0000256" key="5">
    <source>
        <dbReference type="SAM" id="MobiDB-lite"/>
    </source>
</evidence>
<dbReference type="EC" id="2.3.3.13" evidence="3"/>
<evidence type="ECO:0000259" key="9">
    <source>
        <dbReference type="Pfam" id="PF22615"/>
    </source>
</evidence>
<evidence type="ECO:0000256" key="7">
    <source>
        <dbReference type="SAM" id="SignalP"/>
    </source>
</evidence>
<dbReference type="PANTHER" id="PTHR46911">
    <property type="match status" value="1"/>
</dbReference>
<dbReference type="InterPro" id="IPR002034">
    <property type="entry name" value="AIPM/Hcit_synth_CS"/>
</dbReference>
<dbReference type="AlphaFoldDB" id="A0AAD4QUZ4"/>
<proteinExistence type="inferred from homology"/>
<feature type="transmembrane region" description="Helical" evidence="6">
    <location>
        <begin position="131"/>
        <end position="150"/>
    </location>
</feature>
<dbReference type="Gene3D" id="3.20.20.70">
    <property type="entry name" value="Aldolase class I"/>
    <property type="match status" value="2"/>
</dbReference>
<keyword evidence="7" id="KW-0732">Signal</keyword>